<dbReference type="RefSeq" id="WP_101892724.1">
    <property type="nucleotide sequence ID" value="NZ_CP022684.1"/>
</dbReference>
<reference evidence="3" key="1">
    <citation type="submission" date="2017-08" db="EMBL/GenBank/DDBJ databases">
        <title>Direct submision.</title>
        <authorList>
            <person name="Kim S.-J."/>
            <person name="Rhee S.-K."/>
        </authorList>
    </citation>
    <scope>NUCLEOTIDE SEQUENCE [LARGE SCALE GENOMIC DNA]</scope>
    <source>
        <strain evidence="3">GI5</strain>
    </source>
</reference>
<dbReference type="InterPro" id="IPR017926">
    <property type="entry name" value="GATASE"/>
</dbReference>
<dbReference type="Gene3D" id="3.40.50.880">
    <property type="match status" value="1"/>
</dbReference>
<dbReference type="Proteomes" id="UP000235116">
    <property type="component" value="Chromosome"/>
</dbReference>
<dbReference type="GO" id="GO:0005829">
    <property type="term" value="C:cytosol"/>
    <property type="evidence" value="ECO:0007669"/>
    <property type="project" value="TreeGrafter"/>
</dbReference>
<evidence type="ECO:0000313" key="2">
    <source>
        <dbReference type="EMBL" id="AUM11384.1"/>
    </source>
</evidence>
<evidence type="ECO:0000259" key="1">
    <source>
        <dbReference type="Pfam" id="PF00117"/>
    </source>
</evidence>
<feature type="domain" description="Glutamine amidotransferase" evidence="1">
    <location>
        <begin position="50"/>
        <end position="190"/>
    </location>
</feature>
<dbReference type="InterPro" id="IPR044992">
    <property type="entry name" value="ChyE-like"/>
</dbReference>
<dbReference type="SUPFAM" id="SSF52317">
    <property type="entry name" value="Class I glutamine amidotransferase-like"/>
    <property type="match status" value="1"/>
</dbReference>
<accession>A0A2K9LKT9</accession>
<dbReference type="NCBIfam" id="NF006562">
    <property type="entry name" value="PRK09065.1"/>
    <property type="match status" value="1"/>
</dbReference>
<dbReference type="OrthoDB" id="9813383at2"/>
<dbReference type="Pfam" id="PF00117">
    <property type="entry name" value="GATase"/>
    <property type="match status" value="1"/>
</dbReference>
<gene>
    <name evidence="2" type="ORF">Kalk_02615</name>
</gene>
<dbReference type="CDD" id="cd01741">
    <property type="entry name" value="GATase1_1"/>
    <property type="match status" value="1"/>
</dbReference>
<evidence type="ECO:0000313" key="3">
    <source>
        <dbReference type="Proteomes" id="UP000235116"/>
    </source>
</evidence>
<dbReference type="EMBL" id="CP022684">
    <property type="protein sequence ID" value="AUM11384.1"/>
    <property type="molecule type" value="Genomic_DNA"/>
</dbReference>
<organism evidence="2 3">
    <name type="scientific">Ketobacter alkanivorans</name>
    <dbReference type="NCBI Taxonomy" id="1917421"/>
    <lineage>
        <taxon>Bacteria</taxon>
        <taxon>Pseudomonadati</taxon>
        <taxon>Pseudomonadota</taxon>
        <taxon>Gammaproteobacteria</taxon>
        <taxon>Pseudomonadales</taxon>
        <taxon>Ketobacteraceae</taxon>
        <taxon>Ketobacter</taxon>
    </lineage>
</organism>
<proteinExistence type="predicted"/>
<dbReference type="InterPro" id="IPR029062">
    <property type="entry name" value="Class_I_gatase-like"/>
</dbReference>
<dbReference type="PROSITE" id="PS51273">
    <property type="entry name" value="GATASE_TYPE_1"/>
    <property type="match status" value="1"/>
</dbReference>
<name>A0A2K9LKT9_9GAMM</name>
<dbReference type="AlphaFoldDB" id="A0A2K9LKT9"/>
<dbReference type="PANTHER" id="PTHR42695:SF5">
    <property type="entry name" value="GLUTAMINE AMIDOTRANSFERASE YLR126C-RELATED"/>
    <property type="match status" value="1"/>
</dbReference>
<dbReference type="PANTHER" id="PTHR42695">
    <property type="entry name" value="GLUTAMINE AMIDOTRANSFERASE YLR126C-RELATED"/>
    <property type="match status" value="1"/>
</dbReference>
<dbReference type="KEGG" id="kak:Kalk_02615"/>
<keyword evidence="3" id="KW-1185">Reference proteome</keyword>
<protein>
    <recommendedName>
        <fullName evidence="1">Glutamine amidotransferase domain-containing protein</fullName>
    </recommendedName>
</protein>
<sequence>MTSRIAIIKTGTTHPRLHSIFGDFDNWFRESVSHAHFTTFEVADGNKPPELRDYDGFIVTGSPAMVTDNAPWSENLKPWLRSVQQYGKPLLAVCYGHQLLAEALGGKAGWHPQGREIGTVSINLTDAGKQDPLLGGLAPIFTAQVTHAQSALTLPPGATLLAYNDYEPHQAYRIGNNIWSVQFHPEFSVDIMRGYVFEAAEKLLAAGMPVRKLLATLDHADANRHLVQRFVDLCQ</sequence>